<evidence type="ECO:0000313" key="2">
    <source>
        <dbReference type="EMBL" id="QWZ09704.1"/>
    </source>
</evidence>
<feature type="domain" description="Amine oxidase" evidence="1">
    <location>
        <begin position="23"/>
        <end position="319"/>
    </location>
</feature>
<proteinExistence type="predicted"/>
<dbReference type="PANTHER" id="PTHR10668:SF105">
    <property type="entry name" value="DEHYDROGENASE-RELATED"/>
    <property type="match status" value="1"/>
</dbReference>
<dbReference type="AlphaFoldDB" id="A0A975T169"/>
<name>A0A975T169_9ACTN</name>
<keyword evidence="3" id="KW-1185">Reference proteome</keyword>
<dbReference type="RefSeq" id="WP_216941550.1">
    <property type="nucleotide sequence ID" value="NZ_CP077062.1"/>
</dbReference>
<accession>A0A975T169</accession>
<dbReference type="InterPro" id="IPR002937">
    <property type="entry name" value="Amino_oxidase"/>
</dbReference>
<reference evidence="2" key="1">
    <citation type="submission" date="2021-06" db="EMBL/GenBank/DDBJ databases">
        <title>Complete genome sequence of Nocardioides sp. G188.</title>
        <authorList>
            <person name="Im W.-T."/>
        </authorList>
    </citation>
    <scope>NUCLEOTIDE SEQUENCE</scope>
    <source>
        <strain evidence="2">G188</strain>
    </source>
</reference>
<organism evidence="2 3">
    <name type="scientific">Nocardioides panacis</name>
    <dbReference type="NCBI Taxonomy" id="2849501"/>
    <lineage>
        <taxon>Bacteria</taxon>
        <taxon>Bacillati</taxon>
        <taxon>Actinomycetota</taxon>
        <taxon>Actinomycetes</taxon>
        <taxon>Propionibacteriales</taxon>
        <taxon>Nocardioidaceae</taxon>
        <taxon>Nocardioides</taxon>
    </lineage>
</organism>
<dbReference type="Pfam" id="PF01593">
    <property type="entry name" value="Amino_oxidase"/>
    <property type="match status" value="1"/>
</dbReference>
<dbReference type="KEGG" id="nps:KRR39_08175"/>
<dbReference type="GO" id="GO:0016491">
    <property type="term" value="F:oxidoreductase activity"/>
    <property type="evidence" value="ECO:0007669"/>
    <property type="project" value="InterPro"/>
</dbReference>
<evidence type="ECO:0000259" key="1">
    <source>
        <dbReference type="Pfam" id="PF01593"/>
    </source>
</evidence>
<dbReference type="EMBL" id="CP077062">
    <property type="protein sequence ID" value="QWZ09704.1"/>
    <property type="molecule type" value="Genomic_DNA"/>
</dbReference>
<protein>
    <submittedName>
        <fullName evidence="2">NAD(P)/FAD-dependent oxidoreductase</fullName>
    </submittedName>
</protein>
<dbReference type="PANTHER" id="PTHR10668">
    <property type="entry name" value="PHYTOENE DEHYDROGENASE"/>
    <property type="match status" value="1"/>
</dbReference>
<gene>
    <name evidence="2" type="ORF">KRR39_08175</name>
</gene>
<dbReference type="Proteomes" id="UP000683575">
    <property type="component" value="Chromosome"/>
</dbReference>
<sequence length="535" mass="56824">MPSPSRRGDDTYDALVIGAGPNGLVAANHLLDRGWSVLVLEEQATPGGAVRSDSEVAPGFVHDTFSAFYPLAAASPFIRDFHLEKHGLRWVHAPAVVGHPRADGSWALLHRSRHVTAGLMDHQHPGDGEAWLQLCSQWDRVGHHLVRALLSPFPPVRAGLGLATRLRSVGGLGFVQTLLSPATELGRDRFGGESPRLLLAGNAGHADIPLGSAGSGLMGLLLVMLGQTVGFPVPEGGAGSFAQALTRRIESLGGRVQCSTPVSGVNVDSGRATGVTTRHGDRFFARHAVIADVVASKLYGDLIPRGELPARTTRAMKRFQIDPSTIKVDWALDGPVPWSTRPPYDPGTVHIADSVDQMVEALGQVSANAIPARPFMLTGQMTTADPTRSPAGTESLWAYTHVPQHATRDAGAGDVRGTWDRDDLERFADRMQARMEKAAPGFGTRVSARRILGPHEMEARNANLVGGAINGGTAQLHQQLVFRPTPGLGRAETFLRGLYLGSSSAHPGGGVHGAPGMNAARAALAHARVRRFIRG</sequence>
<evidence type="ECO:0000313" key="3">
    <source>
        <dbReference type="Proteomes" id="UP000683575"/>
    </source>
</evidence>